<comment type="caution">
    <text evidence="2">The sequence shown here is derived from an EMBL/GenBank/DDBJ whole genome shotgun (WGS) entry which is preliminary data.</text>
</comment>
<keyword evidence="3" id="KW-1185">Reference proteome</keyword>
<gene>
    <name evidence="2" type="ORF">Tco_0907054</name>
</gene>
<reference evidence="2" key="2">
    <citation type="submission" date="2022-01" db="EMBL/GenBank/DDBJ databases">
        <authorList>
            <person name="Yamashiro T."/>
            <person name="Shiraishi A."/>
            <person name="Satake H."/>
            <person name="Nakayama K."/>
        </authorList>
    </citation>
    <scope>NUCLEOTIDE SEQUENCE</scope>
</reference>
<name>A0ABQ5CJB0_9ASTR</name>
<evidence type="ECO:0000313" key="3">
    <source>
        <dbReference type="Proteomes" id="UP001151760"/>
    </source>
</evidence>
<feature type="region of interest" description="Disordered" evidence="1">
    <location>
        <begin position="172"/>
        <end position="199"/>
    </location>
</feature>
<protein>
    <submittedName>
        <fullName evidence="2">Uncharacterized protein</fullName>
    </submittedName>
</protein>
<feature type="compositionally biased region" description="Polar residues" evidence="1">
    <location>
        <begin position="172"/>
        <end position="183"/>
    </location>
</feature>
<dbReference type="Proteomes" id="UP001151760">
    <property type="component" value="Unassembled WGS sequence"/>
</dbReference>
<evidence type="ECO:0000256" key="1">
    <source>
        <dbReference type="SAM" id="MobiDB-lite"/>
    </source>
</evidence>
<reference evidence="2" key="1">
    <citation type="journal article" date="2022" name="Int. J. Mol. Sci.">
        <title>Draft Genome of Tanacetum Coccineum: Genomic Comparison of Closely Related Tanacetum-Family Plants.</title>
        <authorList>
            <person name="Yamashiro T."/>
            <person name="Shiraishi A."/>
            <person name="Nakayama K."/>
            <person name="Satake H."/>
        </authorList>
    </citation>
    <scope>NUCLEOTIDE SEQUENCE</scope>
</reference>
<organism evidence="2 3">
    <name type="scientific">Tanacetum coccineum</name>
    <dbReference type="NCBI Taxonomy" id="301880"/>
    <lineage>
        <taxon>Eukaryota</taxon>
        <taxon>Viridiplantae</taxon>
        <taxon>Streptophyta</taxon>
        <taxon>Embryophyta</taxon>
        <taxon>Tracheophyta</taxon>
        <taxon>Spermatophyta</taxon>
        <taxon>Magnoliopsida</taxon>
        <taxon>eudicotyledons</taxon>
        <taxon>Gunneridae</taxon>
        <taxon>Pentapetalae</taxon>
        <taxon>asterids</taxon>
        <taxon>campanulids</taxon>
        <taxon>Asterales</taxon>
        <taxon>Asteraceae</taxon>
        <taxon>Asteroideae</taxon>
        <taxon>Anthemideae</taxon>
        <taxon>Anthemidinae</taxon>
        <taxon>Tanacetum</taxon>
    </lineage>
</organism>
<sequence>MAAARDIDEIEDVNANFILMANLQQASTSGIQIGKAPVYDSDGTSEKNYVESSVEHSGGTIEQHPAIVEETHAVAVESLDKITISKKENECLFRAVVSQDIMPIVQSPSVVETSDLQTELERNKERINPSKNYRDNKFVPINQAKASVRTKPIIVSQPHVITKKDVNFDTNGLSSTGVDNTAKTRMPQPRSNTKIDRVSSVSKSSCIKNNEVEVEEHHRNLLLSKYKKHMSSECNNVKLAIRNDKSEVVCAICKQCLINANHDVCVLKYVNGMNSHKKNLLALILYKSNKNVIGLISRN</sequence>
<proteinExistence type="predicted"/>
<dbReference type="EMBL" id="BQNB010014321">
    <property type="protein sequence ID" value="GJT26779.1"/>
    <property type="molecule type" value="Genomic_DNA"/>
</dbReference>
<evidence type="ECO:0000313" key="2">
    <source>
        <dbReference type="EMBL" id="GJT26779.1"/>
    </source>
</evidence>
<accession>A0ABQ5CJB0</accession>